<evidence type="ECO:0000313" key="2">
    <source>
        <dbReference type="EMBL" id="KAJ5160865.1"/>
    </source>
</evidence>
<organism evidence="2 3">
    <name type="scientific">Penicillium canariense</name>
    <dbReference type="NCBI Taxonomy" id="189055"/>
    <lineage>
        <taxon>Eukaryota</taxon>
        <taxon>Fungi</taxon>
        <taxon>Dikarya</taxon>
        <taxon>Ascomycota</taxon>
        <taxon>Pezizomycotina</taxon>
        <taxon>Eurotiomycetes</taxon>
        <taxon>Eurotiomycetidae</taxon>
        <taxon>Eurotiales</taxon>
        <taxon>Aspergillaceae</taxon>
        <taxon>Penicillium</taxon>
    </lineage>
</organism>
<dbReference type="AlphaFoldDB" id="A0A9W9LK88"/>
<sequence>MSQESKAEEDVDLGEFVPTLEGVSTFAPWLQYLTRSLEPMQMRILKGEEPAPALPDKITHTVDSARAALSHELRVPPEFILEKEVTESLGWNAQSNAQLDELFQSKIPHWNNALLCLRATLGEEARKLIQDIDNAPEAFKKIRIFYRKHRHETLAERWSAWVNFRYVGGSRPDFVRRFTEKLQEVEEIGDILDQKLVLAQFLHAIAPDDGVSQFLSRVSPHLDDPELMILTCEEFTHQHTPKYGSVPGADAEMGSRVTIKRESNGHGLIYCPHHRHAVRHSPSACRLGRKIRAYQASQSRASTMRGRGPDPRISTKRRRQDSWEPACGVPTDRFGRSLETTFPTYAG</sequence>
<dbReference type="RefSeq" id="XP_056542422.1">
    <property type="nucleotide sequence ID" value="XM_056689993.1"/>
</dbReference>
<reference evidence="2" key="1">
    <citation type="submission" date="2022-11" db="EMBL/GenBank/DDBJ databases">
        <authorList>
            <person name="Petersen C."/>
        </authorList>
    </citation>
    <scope>NUCLEOTIDE SEQUENCE</scope>
    <source>
        <strain evidence="2">IBT 26290</strain>
    </source>
</reference>
<accession>A0A9W9LK88</accession>
<comment type="caution">
    <text evidence="2">The sequence shown here is derived from an EMBL/GenBank/DDBJ whole genome shotgun (WGS) entry which is preliminary data.</text>
</comment>
<protein>
    <submittedName>
        <fullName evidence="2">Uncharacterized protein</fullName>
    </submittedName>
</protein>
<proteinExistence type="predicted"/>
<dbReference type="GeneID" id="81429169"/>
<gene>
    <name evidence="2" type="ORF">N7482_007869</name>
</gene>
<keyword evidence="3" id="KW-1185">Reference proteome</keyword>
<dbReference type="Proteomes" id="UP001149163">
    <property type="component" value="Unassembled WGS sequence"/>
</dbReference>
<dbReference type="EMBL" id="JAPQKN010000004">
    <property type="protein sequence ID" value="KAJ5160865.1"/>
    <property type="molecule type" value="Genomic_DNA"/>
</dbReference>
<reference evidence="2" key="2">
    <citation type="journal article" date="2023" name="IMA Fungus">
        <title>Comparative genomic study of the Penicillium genus elucidates a diverse pangenome and 15 lateral gene transfer events.</title>
        <authorList>
            <person name="Petersen C."/>
            <person name="Sorensen T."/>
            <person name="Nielsen M.R."/>
            <person name="Sondergaard T.E."/>
            <person name="Sorensen J.L."/>
            <person name="Fitzpatrick D.A."/>
            <person name="Frisvad J.C."/>
            <person name="Nielsen K.L."/>
        </authorList>
    </citation>
    <scope>NUCLEOTIDE SEQUENCE</scope>
    <source>
        <strain evidence="2">IBT 26290</strain>
    </source>
</reference>
<feature type="region of interest" description="Disordered" evidence="1">
    <location>
        <begin position="296"/>
        <end position="327"/>
    </location>
</feature>
<evidence type="ECO:0000256" key="1">
    <source>
        <dbReference type="SAM" id="MobiDB-lite"/>
    </source>
</evidence>
<evidence type="ECO:0000313" key="3">
    <source>
        <dbReference type="Proteomes" id="UP001149163"/>
    </source>
</evidence>
<dbReference type="OrthoDB" id="4356078at2759"/>
<name>A0A9W9LK88_9EURO</name>